<keyword evidence="12" id="KW-0804">Transcription</keyword>
<evidence type="ECO:0000256" key="2">
    <source>
        <dbReference type="ARBA" id="ARBA00007957"/>
    </source>
</evidence>
<evidence type="ECO:0000256" key="1">
    <source>
        <dbReference type="ARBA" id="ARBA00004496"/>
    </source>
</evidence>
<evidence type="ECO:0000256" key="9">
    <source>
        <dbReference type="ARBA" id="ARBA00023004"/>
    </source>
</evidence>
<evidence type="ECO:0000256" key="4">
    <source>
        <dbReference type="ARBA" id="ARBA00020910"/>
    </source>
</evidence>
<evidence type="ECO:0000313" key="15">
    <source>
        <dbReference type="Proteomes" id="UP000050317"/>
    </source>
</evidence>
<dbReference type="InterPro" id="IPR036390">
    <property type="entry name" value="WH_DNA-bd_sf"/>
</dbReference>
<dbReference type="Pfam" id="PF01475">
    <property type="entry name" value="FUR"/>
    <property type="match status" value="1"/>
</dbReference>
<dbReference type="GO" id="GO:0000976">
    <property type="term" value="F:transcription cis-regulatory region binding"/>
    <property type="evidence" value="ECO:0007669"/>
    <property type="project" value="TreeGrafter"/>
</dbReference>
<protein>
    <recommendedName>
        <fullName evidence="4">Ferric uptake regulation protein</fullName>
    </recommendedName>
</protein>
<dbReference type="PANTHER" id="PTHR33202">
    <property type="entry name" value="ZINC UPTAKE REGULATION PROTEIN"/>
    <property type="match status" value="1"/>
</dbReference>
<keyword evidence="11" id="KW-0238">DNA-binding</keyword>
<evidence type="ECO:0000256" key="11">
    <source>
        <dbReference type="ARBA" id="ARBA00023125"/>
    </source>
</evidence>
<dbReference type="InterPro" id="IPR043135">
    <property type="entry name" value="Fur_C"/>
</dbReference>
<comment type="similarity">
    <text evidence="2">Belongs to the Fur family.</text>
</comment>
<feature type="binding site" evidence="13">
    <location>
        <position position="156"/>
    </location>
    <ligand>
        <name>Fe cation</name>
        <dbReference type="ChEBI" id="CHEBI:24875"/>
    </ligand>
</feature>
<evidence type="ECO:0000256" key="5">
    <source>
        <dbReference type="ARBA" id="ARBA00022490"/>
    </source>
</evidence>
<dbReference type="SUPFAM" id="SSF46785">
    <property type="entry name" value="Winged helix' DNA-binding domain"/>
    <property type="match status" value="1"/>
</dbReference>
<dbReference type="Gene3D" id="3.30.1490.190">
    <property type="match status" value="1"/>
</dbReference>
<evidence type="ECO:0000256" key="3">
    <source>
        <dbReference type="ARBA" id="ARBA00011738"/>
    </source>
</evidence>
<accession>A0A0N8TBV4</accession>
<dbReference type="GO" id="GO:0045892">
    <property type="term" value="P:negative regulation of DNA-templated transcription"/>
    <property type="evidence" value="ECO:0007669"/>
    <property type="project" value="TreeGrafter"/>
</dbReference>
<dbReference type="NCBIfam" id="NF006999">
    <property type="entry name" value="PRK09462.1"/>
    <property type="match status" value="1"/>
</dbReference>
<keyword evidence="8" id="KW-0862">Zinc</keyword>
<sequence>MGDFHYLGWDNVNPDHTCIKRSCEAASARKLTMVENSELRKAGLKVTLPRVKILQMLDSAEQRHMSAEDVYKALMEASEDVGLATVYRVLTQFEAAGLVVRHNFDGGHAVFELADGGHHDHMVNVESGEVIEFFDEEIEKLQKAIVERHGFDLVDHNLVLYVRNKKA</sequence>
<keyword evidence="9 13" id="KW-0408">Iron</keyword>
<evidence type="ECO:0000256" key="8">
    <source>
        <dbReference type="ARBA" id="ARBA00022833"/>
    </source>
</evidence>
<dbReference type="GO" id="GO:0005829">
    <property type="term" value="C:cytosol"/>
    <property type="evidence" value="ECO:0007669"/>
    <property type="project" value="TreeGrafter"/>
</dbReference>
<dbReference type="Proteomes" id="UP000050317">
    <property type="component" value="Unassembled WGS sequence"/>
</dbReference>
<organism evidence="14 15">
    <name type="scientific">Pseudomonas syringae pv. viburni</name>
    <dbReference type="NCBI Taxonomy" id="251703"/>
    <lineage>
        <taxon>Bacteria</taxon>
        <taxon>Pseudomonadati</taxon>
        <taxon>Pseudomonadota</taxon>
        <taxon>Gammaproteobacteria</taxon>
        <taxon>Pseudomonadales</taxon>
        <taxon>Pseudomonadaceae</taxon>
        <taxon>Pseudomonas</taxon>
    </lineage>
</organism>
<feature type="binding site" evidence="13">
    <location>
        <position position="139"/>
    </location>
    <ligand>
        <name>Fe cation</name>
        <dbReference type="ChEBI" id="CHEBI:24875"/>
    </ligand>
</feature>
<dbReference type="PATRIC" id="fig|251703.9.peg.3484"/>
<name>A0A0N8TBV4_9PSED</name>
<dbReference type="PANTHER" id="PTHR33202:SF2">
    <property type="entry name" value="FERRIC UPTAKE REGULATION PROTEIN"/>
    <property type="match status" value="1"/>
</dbReference>
<dbReference type="InterPro" id="IPR002481">
    <property type="entry name" value="FUR"/>
</dbReference>
<evidence type="ECO:0000256" key="7">
    <source>
        <dbReference type="ARBA" id="ARBA00022723"/>
    </source>
</evidence>
<evidence type="ECO:0000256" key="13">
    <source>
        <dbReference type="PIRSR" id="PIRSR602481-2"/>
    </source>
</evidence>
<keyword evidence="10" id="KW-0805">Transcription regulation</keyword>
<dbReference type="EMBL" id="LJRR01000444">
    <property type="protein sequence ID" value="KPZ09041.1"/>
    <property type="molecule type" value="Genomic_DNA"/>
</dbReference>
<feature type="binding site" evidence="13">
    <location>
        <position position="118"/>
    </location>
    <ligand>
        <name>Fe cation</name>
        <dbReference type="ChEBI" id="CHEBI:24875"/>
    </ligand>
</feature>
<dbReference type="CDD" id="cd07153">
    <property type="entry name" value="Fur_like"/>
    <property type="match status" value="1"/>
</dbReference>
<dbReference type="GO" id="GO:0008270">
    <property type="term" value="F:zinc ion binding"/>
    <property type="evidence" value="ECO:0007669"/>
    <property type="project" value="TreeGrafter"/>
</dbReference>
<comment type="cofactor">
    <cofactor evidence="13">
        <name>Mn(2+)</name>
        <dbReference type="ChEBI" id="CHEBI:29035"/>
    </cofactor>
    <cofactor evidence="13">
        <name>Fe(2+)</name>
        <dbReference type="ChEBI" id="CHEBI:29033"/>
    </cofactor>
    <text evidence="13">Binds 1 Mn(2+) or Fe(2+) ion per subunit.</text>
</comment>
<evidence type="ECO:0000256" key="10">
    <source>
        <dbReference type="ARBA" id="ARBA00023015"/>
    </source>
</evidence>
<reference evidence="14 15" key="1">
    <citation type="submission" date="2015-09" db="EMBL/GenBank/DDBJ databases">
        <title>Genome announcement of multiple Pseudomonas syringae strains.</title>
        <authorList>
            <person name="Thakur S."/>
            <person name="Wang P.W."/>
            <person name="Gong Y."/>
            <person name="Weir B.S."/>
            <person name="Guttman D.S."/>
        </authorList>
    </citation>
    <scope>NUCLEOTIDE SEQUENCE [LARGE SCALE GENOMIC DNA]</scope>
    <source>
        <strain evidence="14 15">ICMP3963</strain>
    </source>
</reference>
<evidence type="ECO:0000313" key="14">
    <source>
        <dbReference type="EMBL" id="KPZ09041.1"/>
    </source>
</evidence>
<feature type="binding site" evidence="13">
    <location>
        <position position="120"/>
    </location>
    <ligand>
        <name>Fe cation</name>
        <dbReference type="ChEBI" id="CHEBI:24875"/>
    </ligand>
</feature>
<evidence type="ECO:0000256" key="12">
    <source>
        <dbReference type="ARBA" id="ARBA00023163"/>
    </source>
</evidence>
<proteinExistence type="inferred from homology"/>
<dbReference type="AlphaFoldDB" id="A0A0N8TBV4"/>
<dbReference type="FunFam" id="1.10.10.10:FF:000007">
    <property type="entry name" value="Ferric uptake regulation protein"/>
    <property type="match status" value="1"/>
</dbReference>
<evidence type="ECO:0000256" key="6">
    <source>
        <dbReference type="ARBA" id="ARBA00022491"/>
    </source>
</evidence>
<dbReference type="GO" id="GO:0003700">
    <property type="term" value="F:DNA-binding transcription factor activity"/>
    <property type="evidence" value="ECO:0007669"/>
    <property type="project" value="InterPro"/>
</dbReference>
<comment type="subcellular location">
    <subcellularLocation>
        <location evidence="1">Cytoplasm</location>
    </subcellularLocation>
</comment>
<dbReference type="FunFam" id="3.30.1490.190:FF:000001">
    <property type="entry name" value="Ferric uptake regulation protein"/>
    <property type="match status" value="1"/>
</dbReference>
<dbReference type="InterPro" id="IPR036388">
    <property type="entry name" value="WH-like_DNA-bd_sf"/>
</dbReference>
<dbReference type="GO" id="GO:1900705">
    <property type="term" value="P:negative regulation of siderophore biosynthetic process"/>
    <property type="evidence" value="ECO:0007669"/>
    <property type="project" value="TreeGrafter"/>
</dbReference>
<keyword evidence="6" id="KW-0678">Repressor</keyword>
<gene>
    <name evidence="14" type="ORF">ALO40_05288</name>
</gene>
<keyword evidence="7 13" id="KW-0479">Metal-binding</keyword>
<keyword evidence="5" id="KW-0963">Cytoplasm</keyword>
<comment type="caution">
    <text evidence="14">The sequence shown here is derived from an EMBL/GenBank/DDBJ whole genome shotgun (WGS) entry which is preliminary data.</text>
</comment>
<comment type="subunit">
    <text evidence="3">Homodimer.</text>
</comment>
<dbReference type="Gene3D" id="1.10.10.10">
    <property type="entry name" value="Winged helix-like DNA-binding domain superfamily/Winged helix DNA-binding domain"/>
    <property type="match status" value="1"/>
</dbReference>